<accession>A0ABP3WND1</accession>
<organism evidence="1 2">
    <name type="scientific">Aliiglaciecola litoralis</name>
    <dbReference type="NCBI Taxonomy" id="582857"/>
    <lineage>
        <taxon>Bacteria</taxon>
        <taxon>Pseudomonadati</taxon>
        <taxon>Pseudomonadota</taxon>
        <taxon>Gammaproteobacteria</taxon>
        <taxon>Alteromonadales</taxon>
        <taxon>Alteromonadaceae</taxon>
        <taxon>Aliiglaciecola</taxon>
    </lineage>
</organism>
<proteinExistence type="predicted"/>
<keyword evidence="2" id="KW-1185">Reference proteome</keyword>
<evidence type="ECO:0000313" key="1">
    <source>
        <dbReference type="EMBL" id="GAA0853855.1"/>
    </source>
</evidence>
<dbReference type="EMBL" id="BAAAFD010000002">
    <property type="protein sequence ID" value="GAA0853855.1"/>
    <property type="molecule type" value="Genomic_DNA"/>
</dbReference>
<protein>
    <recommendedName>
        <fullName evidence="3">Class IIb bacteriocin, lactobin A/cerein 7B family</fullName>
    </recommendedName>
</protein>
<dbReference type="Proteomes" id="UP001500359">
    <property type="component" value="Unassembled WGS sequence"/>
</dbReference>
<name>A0ABP3WND1_9ALTE</name>
<evidence type="ECO:0000313" key="2">
    <source>
        <dbReference type="Proteomes" id="UP001500359"/>
    </source>
</evidence>
<gene>
    <name evidence="1" type="ORF">GCM10009114_07740</name>
</gene>
<comment type="caution">
    <text evidence="1">The sequence shown here is derived from an EMBL/GenBank/DDBJ whole genome shotgun (WGS) entry which is preliminary data.</text>
</comment>
<sequence length="62" mass="6576">MYELTNKDVHAISGCGATEEQQTGYVIGYAVGFLVRAAAYTFGGRGGYKLGLAAYDAIHKSN</sequence>
<dbReference type="RefSeq" id="WP_343856722.1">
    <property type="nucleotide sequence ID" value="NZ_BAAAFD010000002.1"/>
</dbReference>
<evidence type="ECO:0008006" key="3">
    <source>
        <dbReference type="Google" id="ProtNLM"/>
    </source>
</evidence>
<reference evidence="2" key="1">
    <citation type="journal article" date="2019" name="Int. J. Syst. Evol. Microbiol.">
        <title>The Global Catalogue of Microorganisms (GCM) 10K type strain sequencing project: providing services to taxonomists for standard genome sequencing and annotation.</title>
        <authorList>
            <consortium name="The Broad Institute Genomics Platform"/>
            <consortium name="The Broad Institute Genome Sequencing Center for Infectious Disease"/>
            <person name="Wu L."/>
            <person name="Ma J."/>
        </authorList>
    </citation>
    <scope>NUCLEOTIDE SEQUENCE [LARGE SCALE GENOMIC DNA]</scope>
    <source>
        <strain evidence="2">JCM 15896</strain>
    </source>
</reference>